<dbReference type="PRINTS" id="PR00700">
    <property type="entry name" value="PRTYPHPHTASE"/>
</dbReference>
<evidence type="ECO:0000259" key="3">
    <source>
        <dbReference type="PROSITE" id="PS50056"/>
    </source>
</evidence>
<accession>A0ABY7FLN5</accession>
<feature type="compositionally biased region" description="Low complexity" evidence="1">
    <location>
        <begin position="787"/>
        <end position="803"/>
    </location>
</feature>
<evidence type="ECO:0000256" key="1">
    <source>
        <dbReference type="SAM" id="MobiDB-lite"/>
    </source>
</evidence>
<dbReference type="InterPro" id="IPR000242">
    <property type="entry name" value="PTP_cat"/>
</dbReference>
<evidence type="ECO:0000259" key="2">
    <source>
        <dbReference type="PROSITE" id="PS50055"/>
    </source>
</evidence>
<feature type="domain" description="Tyrosine-protein phosphatase" evidence="2">
    <location>
        <begin position="365"/>
        <end position="581"/>
    </location>
</feature>
<dbReference type="SMART" id="SM00404">
    <property type="entry name" value="PTPc_motif"/>
    <property type="match status" value="2"/>
</dbReference>
<dbReference type="InterPro" id="IPR029021">
    <property type="entry name" value="Prot-tyrosine_phosphatase-like"/>
</dbReference>
<evidence type="ECO:0000313" key="5">
    <source>
        <dbReference type="Proteomes" id="UP001164746"/>
    </source>
</evidence>
<dbReference type="Gene3D" id="3.90.190.10">
    <property type="entry name" value="Protein tyrosine phosphatase superfamily"/>
    <property type="match status" value="2"/>
</dbReference>
<reference evidence="4" key="1">
    <citation type="submission" date="2022-11" db="EMBL/GenBank/DDBJ databases">
        <title>Centuries of genome instability and evolution in soft-shell clam transmissible cancer (bioRxiv).</title>
        <authorList>
            <person name="Hart S.F.M."/>
            <person name="Yonemitsu M.A."/>
            <person name="Giersch R.M."/>
            <person name="Beal B.F."/>
            <person name="Arriagada G."/>
            <person name="Davis B.W."/>
            <person name="Ostrander E.A."/>
            <person name="Goff S.P."/>
            <person name="Metzger M.J."/>
        </authorList>
    </citation>
    <scope>NUCLEOTIDE SEQUENCE</scope>
    <source>
        <strain evidence="4">MELC-2E11</strain>
        <tissue evidence="4">Siphon/mantle</tissue>
    </source>
</reference>
<feature type="compositionally biased region" description="Polar residues" evidence="1">
    <location>
        <begin position="724"/>
        <end position="734"/>
    </location>
</feature>
<protein>
    <submittedName>
        <fullName evidence="4">PTPRM-like protein</fullName>
    </submittedName>
</protein>
<dbReference type="PROSITE" id="PS50055">
    <property type="entry name" value="TYR_PHOSPHATASE_PTP"/>
    <property type="match status" value="2"/>
</dbReference>
<dbReference type="Proteomes" id="UP001164746">
    <property type="component" value="Chromosome 13"/>
</dbReference>
<dbReference type="CDD" id="cd00047">
    <property type="entry name" value="PTPc"/>
    <property type="match status" value="1"/>
</dbReference>
<dbReference type="InterPro" id="IPR050348">
    <property type="entry name" value="Protein-Tyr_Phosphatase"/>
</dbReference>
<dbReference type="PROSITE" id="PS00383">
    <property type="entry name" value="TYR_PHOSPHATASE_1"/>
    <property type="match status" value="1"/>
</dbReference>
<dbReference type="SUPFAM" id="SSF52799">
    <property type="entry name" value="(Phosphotyrosine protein) phosphatases II"/>
    <property type="match status" value="2"/>
</dbReference>
<dbReference type="SMART" id="SM00194">
    <property type="entry name" value="PTPc"/>
    <property type="match status" value="2"/>
</dbReference>
<dbReference type="PROSITE" id="PS50056">
    <property type="entry name" value="TYR_PHOSPHATASE_2"/>
    <property type="match status" value="1"/>
</dbReference>
<gene>
    <name evidence="4" type="ORF">MAR_036797</name>
</gene>
<proteinExistence type="predicted"/>
<sequence length="803" mass="92427">MKDSKLLQETMALSERTDNFSEPDFNQGVISLRIVDDTMYAIFDQNLTDYIHTCNKTHSIGDWEQHINALLKIQSSAEKEEKAITSIKKEPIHVEQFLQKLRQKKLDKYLKFEVRAIVRNQEEHPCTIATLPDNVTRNVCQDVVSFDHSLVTLRDIPPGDDSSYINASYIEGYHGDIEYIATQGPRGKTMAAFWHLVWQENVHVIVMATGLFENAAQQCDKYWGNILSVQKYVRQGNIHIVLKDTLELSKLVIRTFQICKDGCDETRIVKHYEMSGFTDEGTDPGFLLDVRRRINRTLLTSPGPMLVHCRCGGGRTATFIAIDYCLKQLEHENFVDIYSTVLCLRKFRTNMVQTLSQYRLIYDTLAMYVQFLQQIVPKILIGDCASGHRDENRNKSRDIMLLPPERARPYLQTIETNDMGTDFINAVFVDGYRQENSYIATQWPMQGTINDIWRLLFDFKINTLVVLNDNKIHRALDKEVKYGPIGVKYLGCQKYPHIIIRAFAIRKMATALPFIDLLTKSRDSLVVKMFHYTSWHTRDLVPTSTRSFLYMMGCVDEWQQKNNPLSTLHCEGEVDIFNAARIVKKNRSQLINTLAEYIYCYTYMSLVVHLMQDDSPKFLVTTPTVIEGEIQHGYELLTGFENVLSGKPLDKNEKHGGTNQLKNQNLMTAFMDENEVDSLDSNDRLYCPGFEAYSLPPRSENLDNGHRKSSGLHVKENGHINKNVGKQSRSTVNVSAPKAPGHIHTWEDERCSQYNENSKSQTFPRRESNKRRPLFRQNAQEMNELCQQASTSTQSESFESSYL</sequence>
<dbReference type="EMBL" id="CP111024">
    <property type="protein sequence ID" value="WAR23128.1"/>
    <property type="molecule type" value="Genomic_DNA"/>
</dbReference>
<dbReference type="InterPro" id="IPR016130">
    <property type="entry name" value="Tyr_Pase_AS"/>
</dbReference>
<dbReference type="PANTHER" id="PTHR19134">
    <property type="entry name" value="RECEPTOR-TYPE TYROSINE-PROTEIN PHOSPHATASE"/>
    <property type="match status" value="1"/>
</dbReference>
<feature type="domain" description="Tyrosine-protein phosphatase" evidence="2">
    <location>
        <begin position="110"/>
        <end position="368"/>
    </location>
</feature>
<organism evidence="4 5">
    <name type="scientific">Mya arenaria</name>
    <name type="common">Soft-shell clam</name>
    <dbReference type="NCBI Taxonomy" id="6604"/>
    <lineage>
        <taxon>Eukaryota</taxon>
        <taxon>Metazoa</taxon>
        <taxon>Spiralia</taxon>
        <taxon>Lophotrochozoa</taxon>
        <taxon>Mollusca</taxon>
        <taxon>Bivalvia</taxon>
        <taxon>Autobranchia</taxon>
        <taxon>Heteroconchia</taxon>
        <taxon>Euheterodonta</taxon>
        <taxon>Imparidentia</taxon>
        <taxon>Neoheterodontei</taxon>
        <taxon>Myida</taxon>
        <taxon>Myoidea</taxon>
        <taxon>Myidae</taxon>
        <taxon>Mya</taxon>
    </lineage>
</organism>
<dbReference type="InterPro" id="IPR003595">
    <property type="entry name" value="Tyr_Pase_cat"/>
</dbReference>
<evidence type="ECO:0000313" key="4">
    <source>
        <dbReference type="EMBL" id="WAR23128.1"/>
    </source>
</evidence>
<dbReference type="InterPro" id="IPR000387">
    <property type="entry name" value="Tyr_Pase_dom"/>
</dbReference>
<feature type="region of interest" description="Disordered" evidence="1">
    <location>
        <begin position="696"/>
        <end position="803"/>
    </location>
</feature>
<dbReference type="PANTHER" id="PTHR19134:SF561">
    <property type="entry name" value="PROTEIN TYROSINE PHOSPHATASE 36E, ISOFORM A"/>
    <property type="match status" value="1"/>
</dbReference>
<keyword evidence="5" id="KW-1185">Reference proteome</keyword>
<feature type="compositionally biased region" description="Polar residues" evidence="1">
    <location>
        <begin position="752"/>
        <end position="763"/>
    </location>
</feature>
<feature type="domain" description="Tyrosine specific protein phosphatases" evidence="3">
    <location>
        <begin position="284"/>
        <end position="359"/>
    </location>
</feature>
<dbReference type="Pfam" id="PF00102">
    <property type="entry name" value="Y_phosphatase"/>
    <property type="match status" value="2"/>
</dbReference>
<name>A0ABY7FLN5_MYAAR</name>